<proteinExistence type="predicted"/>
<gene>
    <name evidence="1" type="ORF">JGI25_00160</name>
</gene>
<name>A0A916PAT3_KRYT1</name>
<sequence length="59" mass="6854">MILFYYLDIFTARGSHYLYIKNFLESQEFLDFDEDTSPKGNPIICDEIIIATTDEVVGQ</sequence>
<dbReference type="EMBL" id="CZVV01000005">
    <property type="protein sequence ID" value="CUS96771.1"/>
    <property type="molecule type" value="Genomic_DNA"/>
</dbReference>
<dbReference type="Proteomes" id="UP000243105">
    <property type="component" value="Unassembled WGS sequence"/>
</dbReference>
<dbReference type="AlphaFoldDB" id="A0A916PAT3"/>
<accession>A0A916PAT3</accession>
<protein>
    <submittedName>
        <fullName evidence="1">Uncharacterized protein</fullName>
    </submittedName>
</protein>
<evidence type="ECO:0000313" key="2">
    <source>
        <dbReference type="Proteomes" id="UP000243105"/>
    </source>
</evidence>
<evidence type="ECO:0000313" key="1">
    <source>
        <dbReference type="EMBL" id="CUS96771.1"/>
    </source>
</evidence>
<reference evidence="1 2" key="1">
    <citation type="submission" date="2015-11" db="EMBL/GenBank/DDBJ databases">
        <authorList>
            <person name="Varghese N."/>
        </authorList>
    </citation>
    <scope>NUCLEOTIDE SEQUENCE [LARGE SCALE GENOMIC DNA]</scope>
    <source>
        <strain evidence="1 2">JGI-25</strain>
    </source>
</reference>
<comment type="caution">
    <text evidence="1">The sequence shown here is derived from an EMBL/GenBank/DDBJ whole genome shotgun (WGS) entry which is preliminary data.</text>
</comment>
<organism evidence="1 2">
    <name type="scientific">Kryptobacter tengchongensis</name>
    <dbReference type="NCBI Taxonomy" id="1643429"/>
    <lineage>
        <taxon>Bacteria</taxon>
        <taxon>Pseudomonadati</taxon>
        <taxon>Candidatus Kryptoniota</taxon>
        <taxon>Candidatus Kryptobacter</taxon>
    </lineage>
</organism>